<evidence type="ECO:0000313" key="1">
    <source>
        <dbReference type="EMBL" id="MBX51378.1"/>
    </source>
</evidence>
<accession>A0A2P2P9D5</accession>
<dbReference type="EMBL" id="GGEC01070894">
    <property type="protein sequence ID" value="MBX51378.1"/>
    <property type="molecule type" value="Transcribed_RNA"/>
</dbReference>
<proteinExistence type="predicted"/>
<sequence>MNHILNPNEAEAVETIDFHVAFEISEVL</sequence>
<name>A0A2P2P9D5_RHIMU</name>
<protein>
    <submittedName>
        <fullName evidence="1">Uncharacterized protein</fullName>
    </submittedName>
</protein>
<organism evidence="1">
    <name type="scientific">Rhizophora mucronata</name>
    <name type="common">Asiatic mangrove</name>
    <dbReference type="NCBI Taxonomy" id="61149"/>
    <lineage>
        <taxon>Eukaryota</taxon>
        <taxon>Viridiplantae</taxon>
        <taxon>Streptophyta</taxon>
        <taxon>Embryophyta</taxon>
        <taxon>Tracheophyta</taxon>
        <taxon>Spermatophyta</taxon>
        <taxon>Magnoliopsida</taxon>
        <taxon>eudicotyledons</taxon>
        <taxon>Gunneridae</taxon>
        <taxon>Pentapetalae</taxon>
        <taxon>rosids</taxon>
        <taxon>fabids</taxon>
        <taxon>Malpighiales</taxon>
        <taxon>Rhizophoraceae</taxon>
        <taxon>Rhizophora</taxon>
    </lineage>
</organism>
<dbReference type="AlphaFoldDB" id="A0A2P2P9D5"/>
<reference evidence="1" key="1">
    <citation type="submission" date="2018-02" db="EMBL/GenBank/DDBJ databases">
        <title>Rhizophora mucronata_Transcriptome.</title>
        <authorList>
            <person name="Meera S.P."/>
            <person name="Sreeshan A."/>
            <person name="Augustine A."/>
        </authorList>
    </citation>
    <scope>NUCLEOTIDE SEQUENCE</scope>
    <source>
        <tissue evidence="1">Leaf</tissue>
    </source>
</reference>